<comment type="caution">
    <text evidence="2">The sequence shown here is derived from an EMBL/GenBank/DDBJ whole genome shotgun (WGS) entry which is preliminary data.</text>
</comment>
<feature type="transmembrane region" description="Helical" evidence="1">
    <location>
        <begin position="12"/>
        <end position="29"/>
    </location>
</feature>
<evidence type="ECO:0000313" key="3">
    <source>
        <dbReference type="Proteomes" id="UP000011591"/>
    </source>
</evidence>
<protein>
    <submittedName>
        <fullName evidence="2">Uncharacterized protein</fullName>
    </submittedName>
</protein>
<sequence length="101" mass="10876">MLPLAERTEVPGLATFFTLSIAALAYLVYRRRLPDRSEPATRRERLIGTAGIGIGTAYIVGSIIAPPDPFSVLLFVPALSVVTLPAAYGLCYEPGWRAIVS</sequence>
<dbReference type="EMBL" id="AOIP01000032">
    <property type="protein sequence ID" value="ELZ03575.1"/>
    <property type="molecule type" value="Genomic_DNA"/>
</dbReference>
<name>M0AYK0_9EURY</name>
<dbReference type="AlphaFoldDB" id="M0AYK0"/>
<reference evidence="2 3" key="1">
    <citation type="journal article" date="2014" name="PLoS Genet.">
        <title>Phylogenetically driven sequencing of extremely halophilic archaea reveals strategies for static and dynamic osmo-response.</title>
        <authorList>
            <person name="Becker E.A."/>
            <person name="Seitzer P.M."/>
            <person name="Tritt A."/>
            <person name="Larsen D."/>
            <person name="Krusor M."/>
            <person name="Yao A.I."/>
            <person name="Wu D."/>
            <person name="Madern D."/>
            <person name="Eisen J.A."/>
            <person name="Darling A.E."/>
            <person name="Facciotti M.T."/>
        </authorList>
    </citation>
    <scope>NUCLEOTIDE SEQUENCE [LARGE SCALE GENOMIC DNA]</scope>
    <source>
        <strain evidence="2 3">DSM 13077</strain>
    </source>
</reference>
<feature type="transmembrane region" description="Helical" evidence="1">
    <location>
        <begin position="70"/>
        <end position="91"/>
    </location>
</feature>
<evidence type="ECO:0000256" key="1">
    <source>
        <dbReference type="SAM" id="Phobius"/>
    </source>
</evidence>
<proteinExistence type="predicted"/>
<keyword evidence="3" id="KW-1185">Reference proteome</keyword>
<gene>
    <name evidence="2" type="ORF">C480_14460</name>
</gene>
<keyword evidence="1" id="KW-1133">Transmembrane helix</keyword>
<dbReference type="RefSeq" id="WP_006666318.1">
    <property type="nucleotide sequence ID" value="NZ_AOIP01000032.1"/>
</dbReference>
<evidence type="ECO:0000313" key="2">
    <source>
        <dbReference type="EMBL" id="ELZ03575.1"/>
    </source>
</evidence>
<keyword evidence="1" id="KW-0812">Transmembrane</keyword>
<dbReference type="PATRIC" id="fig|1227491.4.peg.2966"/>
<keyword evidence="1" id="KW-0472">Membrane</keyword>
<organism evidence="2 3">
    <name type="scientific">Natrialba aegyptia DSM 13077</name>
    <dbReference type="NCBI Taxonomy" id="1227491"/>
    <lineage>
        <taxon>Archaea</taxon>
        <taxon>Methanobacteriati</taxon>
        <taxon>Methanobacteriota</taxon>
        <taxon>Stenosarchaea group</taxon>
        <taxon>Halobacteria</taxon>
        <taxon>Halobacteriales</taxon>
        <taxon>Natrialbaceae</taxon>
        <taxon>Natrialba</taxon>
    </lineage>
</organism>
<feature type="transmembrane region" description="Helical" evidence="1">
    <location>
        <begin position="45"/>
        <end position="64"/>
    </location>
</feature>
<dbReference type="Proteomes" id="UP000011591">
    <property type="component" value="Unassembled WGS sequence"/>
</dbReference>
<accession>M0AYK0</accession>